<feature type="region of interest" description="Disordered" evidence="7">
    <location>
        <begin position="82"/>
        <end position="109"/>
    </location>
</feature>
<evidence type="ECO:0000256" key="4">
    <source>
        <dbReference type="ARBA" id="ARBA00022702"/>
    </source>
</evidence>
<gene>
    <name evidence="9" type="ORF">SAY87_010244</name>
</gene>
<dbReference type="Pfam" id="PF05498">
    <property type="entry name" value="RALF"/>
    <property type="match status" value="1"/>
</dbReference>
<reference evidence="9 10" key="1">
    <citation type="journal article" date="2023" name="Hortic Res">
        <title>Pangenome of water caltrop reveals structural variations and asymmetric subgenome divergence after allopolyploidization.</title>
        <authorList>
            <person name="Zhang X."/>
            <person name="Chen Y."/>
            <person name="Wang L."/>
            <person name="Yuan Y."/>
            <person name="Fang M."/>
            <person name="Shi L."/>
            <person name="Lu R."/>
            <person name="Comes H.P."/>
            <person name="Ma Y."/>
            <person name="Chen Y."/>
            <person name="Huang G."/>
            <person name="Zhou Y."/>
            <person name="Zheng Z."/>
            <person name="Qiu Y."/>
        </authorList>
    </citation>
    <scope>NUCLEOTIDE SEQUENCE [LARGE SCALE GENOMIC DNA]</scope>
    <source>
        <tissue evidence="9">Roots</tissue>
    </source>
</reference>
<dbReference type="GO" id="GO:0009506">
    <property type="term" value="C:plasmodesma"/>
    <property type="evidence" value="ECO:0007669"/>
    <property type="project" value="TreeGrafter"/>
</dbReference>
<keyword evidence="5 8" id="KW-0732">Signal</keyword>
<keyword evidence="4" id="KW-0372">Hormone</keyword>
<comment type="caution">
    <text evidence="9">The sequence shown here is derived from an EMBL/GenBank/DDBJ whole genome shotgun (WGS) entry which is preliminary data.</text>
</comment>
<evidence type="ECO:0000256" key="1">
    <source>
        <dbReference type="ARBA" id="ARBA00004613"/>
    </source>
</evidence>
<dbReference type="GO" id="GO:0040008">
    <property type="term" value="P:regulation of growth"/>
    <property type="evidence" value="ECO:0007669"/>
    <property type="project" value="UniProtKB-ARBA"/>
</dbReference>
<evidence type="ECO:0008006" key="11">
    <source>
        <dbReference type="Google" id="ProtNLM"/>
    </source>
</evidence>
<dbReference type="AlphaFoldDB" id="A0AAN7JHV0"/>
<evidence type="ECO:0000256" key="2">
    <source>
        <dbReference type="ARBA" id="ARBA00009178"/>
    </source>
</evidence>
<dbReference type="Proteomes" id="UP001345219">
    <property type="component" value="Chromosome 9"/>
</dbReference>
<proteinExistence type="inferred from homology"/>
<feature type="chain" id="PRO_5042911177" description="Rapid ALkalinization Factor" evidence="8">
    <location>
        <begin position="35"/>
        <end position="122"/>
    </location>
</feature>
<keyword evidence="6" id="KW-1015">Disulfide bond</keyword>
<dbReference type="GO" id="GO:0019722">
    <property type="term" value="P:calcium-mediated signaling"/>
    <property type="evidence" value="ECO:0007669"/>
    <property type="project" value="TreeGrafter"/>
</dbReference>
<feature type="signal peptide" evidence="8">
    <location>
        <begin position="1"/>
        <end position="34"/>
    </location>
</feature>
<keyword evidence="3" id="KW-0964">Secreted</keyword>
<dbReference type="PANTHER" id="PTHR33136:SF4">
    <property type="entry name" value="PROTEIN RALF-LIKE 32"/>
    <property type="match status" value="1"/>
</dbReference>
<protein>
    <recommendedName>
        <fullName evidence="11">Rapid ALkalinization Factor</fullName>
    </recommendedName>
</protein>
<comment type="similarity">
    <text evidence="2">Belongs to the plant rapid alkalinization factor (RALF) family.</text>
</comment>
<dbReference type="PANTHER" id="PTHR33136">
    <property type="entry name" value="RAPID ALKALINIZATION FACTOR-LIKE"/>
    <property type="match status" value="1"/>
</dbReference>
<evidence type="ECO:0000256" key="6">
    <source>
        <dbReference type="ARBA" id="ARBA00023157"/>
    </source>
</evidence>
<name>A0AAN7JHV0_9MYRT</name>
<evidence type="ECO:0000313" key="10">
    <source>
        <dbReference type="Proteomes" id="UP001345219"/>
    </source>
</evidence>
<evidence type="ECO:0000256" key="3">
    <source>
        <dbReference type="ARBA" id="ARBA00022525"/>
    </source>
</evidence>
<dbReference type="GO" id="GO:0005576">
    <property type="term" value="C:extracellular region"/>
    <property type="evidence" value="ECO:0007669"/>
    <property type="project" value="UniProtKB-SubCell"/>
</dbReference>
<accession>A0AAN7JHV0</accession>
<dbReference type="GO" id="GO:0005179">
    <property type="term" value="F:hormone activity"/>
    <property type="evidence" value="ECO:0007669"/>
    <property type="project" value="UniProtKB-KW"/>
</dbReference>
<dbReference type="InterPro" id="IPR008801">
    <property type="entry name" value="RALF"/>
</dbReference>
<evidence type="ECO:0000256" key="8">
    <source>
        <dbReference type="SAM" id="SignalP"/>
    </source>
</evidence>
<sequence>MNKLHIASSVNSHYATTTAASLLLLFLLSGAASAITATFNGSIAECSELETELVFDSDAVMSKRFMEENKYISPGALKRNQPTCGGGERGEAYSKSGGCGLPDQSNPQTPGCFKYYRCRSST</sequence>
<evidence type="ECO:0000256" key="5">
    <source>
        <dbReference type="ARBA" id="ARBA00022729"/>
    </source>
</evidence>
<comment type="subcellular location">
    <subcellularLocation>
        <location evidence="1">Secreted</location>
    </subcellularLocation>
</comment>
<evidence type="ECO:0000313" key="9">
    <source>
        <dbReference type="EMBL" id="KAK4743932.1"/>
    </source>
</evidence>
<keyword evidence="10" id="KW-1185">Reference proteome</keyword>
<dbReference type="EMBL" id="JAXIOK010000022">
    <property type="protein sequence ID" value="KAK4743932.1"/>
    <property type="molecule type" value="Genomic_DNA"/>
</dbReference>
<organism evidence="9 10">
    <name type="scientific">Trapa incisa</name>
    <dbReference type="NCBI Taxonomy" id="236973"/>
    <lineage>
        <taxon>Eukaryota</taxon>
        <taxon>Viridiplantae</taxon>
        <taxon>Streptophyta</taxon>
        <taxon>Embryophyta</taxon>
        <taxon>Tracheophyta</taxon>
        <taxon>Spermatophyta</taxon>
        <taxon>Magnoliopsida</taxon>
        <taxon>eudicotyledons</taxon>
        <taxon>Gunneridae</taxon>
        <taxon>Pentapetalae</taxon>
        <taxon>rosids</taxon>
        <taxon>malvids</taxon>
        <taxon>Myrtales</taxon>
        <taxon>Lythraceae</taxon>
        <taxon>Trapa</taxon>
    </lineage>
</organism>
<evidence type="ECO:0000256" key="7">
    <source>
        <dbReference type="SAM" id="MobiDB-lite"/>
    </source>
</evidence>